<keyword evidence="3" id="KW-1185">Reference proteome</keyword>
<evidence type="ECO:0000256" key="1">
    <source>
        <dbReference type="SAM" id="Coils"/>
    </source>
</evidence>
<proteinExistence type="predicted"/>
<evidence type="ECO:0000313" key="2">
    <source>
        <dbReference type="EMBL" id="KAF6135870.1"/>
    </source>
</evidence>
<sequence length="535" mass="60372">MDSTFGCAKADKVDLVRHLSPVIGVGDEEDTVAELVEWPRLKGSRVEYPTGSSRFREFCKAKSSIDGIWGHGFGYRGNFFRTCSVSQGGDCLNLLPDLAKEKKCRRLGDEVSLEYVQGVVKDSRTDGFCCYLAQFDYGLTLPLSNLAKSVMNMIGAFPAQLNCNFWEVTLVCETLNERWAASGSERRITAKDFLEYYAVKYATTTDGAYLSSSSSKPCFFDLSSAGRVWNDNLLWVSGECLQRSDEAPLKLNNKTITKGINCKVSRKESFIDVVAREGTELEAVIKELKISRFKRVASKNDKVRRSQAKRRMAAKTLDSMEEKLSTPELNIPLKLARPNKMPYGPVDMATVSSTVLQNLAKRKAVVLEERYKIAEGADLRPHFEAEAGLLEEQCRAKAREKIVAVMDDELKKFSRALRGVQLGFQDRLIELEKRISQLEGEKNHLEENLTPKREAFQLELEKEREAAAIKLKEVRAKSVAEAKRLVTASATSRSNLTGKLYQLRYTKAEIMAFSEGNYEEKDIMDEEEVEERRMV</sequence>
<keyword evidence="1" id="KW-0175">Coiled coil</keyword>
<comment type="caution">
    <text evidence="2">The sequence shown here is derived from an EMBL/GenBank/DDBJ whole genome shotgun (WGS) entry which is preliminary data.</text>
</comment>
<protein>
    <submittedName>
        <fullName evidence="2">Uncharacterized protein</fullName>
    </submittedName>
</protein>
<reference evidence="2 3" key="1">
    <citation type="journal article" date="2020" name="IScience">
        <title>Genome Sequencing of the Endangered Kingdonia uniflora (Circaeasteraceae, Ranunculales) Reveals Potential Mechanisms of Evolutionary Specialization.</title>
        <authorList>
            <person name="Sun Y."/>
            <person name="Deng T."/>
            <person name="Zhang A."/>
            <person name="Moore M.J."/>
            <person name="Landis J.B."/>
            <person name="Lin N."/>
            <person name="Zhang H."/>
            <person name="Zhang X."/>
            <person name="Huang J."/>
            <person name="Zhang X."/>
            <person name="Sun H."/>
            <person name="Wang H."/>
        </authorList>
    </citation>
    <scope>NUCLEOTIDE SEQUENCE [LARGE SCALE GENOMIC DNA]</scope>
    <source>
        <strain evidence="2">TB1705</strain>
        <tissue evidence="2">Leaf</tissue>
    </source>
</reference>
<evidence type="ECO:0000313" key="3">
    <source>
        <dbReference type="Proteomes" id="UP000541444"/>
    </source>
</evidence>
<feature type="coiled-coil region" evidence="1">
    <location>
        <begin position="428"/>
        <end position="477"/>
    </location>
</feature>
<dbReference type="Proteomes" id="UP000541444">
    <property type="component" value="Unassembled WGS sequence"/>
</dbReference>
<accession>A0A7J7KZR3</accession>
<name>A0A7J7KZR3_9MAGN</name>
<gene>
    <name evidence="2" type="ORF">GIB67_038942</name>
</gene>
<dbReference type="EMBL" id="JACGCM010002772">
    <property type="protein sequence ID" value="KAF6135870.1"/>
    <property type="molecule type" value="Genomic_DNA"/>
</dbReference>
<organism evidence="2 3">
    <name type="scientific">Kingdonia uniflora</name>
    <dbReference type="NCBI Taxonomy" id="39325"/>
    <lineage>
        <taxon>Eukaryota</taxon>
        <taxon>Viridiplantae</taxon>
        <taxon>Streptophyta</taxon>
        <taxon>Embryophyta</taxon>
        <taxon>Tracheophyta</taxon>
        <taxon>Spermatophyta</taxon>
        <taxon>Magnoliopsida</taxon>
        <taxon>Ranunculales</taxon>
        <taxon>Circaeasteraceae</taxon>
        <taxon>Kingdonia</taxon>
    </lineage>
</organism>
<dbReference type="AlphaFoldDB" id="A0A7J7KZR3"/>